<dbReference type="Proteomes" id="UP001642502">
    <property type="component" value="Unassembled WGS sequence"/>
</dbReference>
<feature type="compositionally biased region" description="Basic and acidic residues" evidence="1">
    <location>
        <begin position="61"/>
        <end position="74"/>
    </location>
</feature>
<keyword evidence="2" id="KW-0812">Transmembrane</keyword>
<feature type="transmembrane region" description="Helical" evidence="2">
    <location>
        <begin position="324"/>
        <end position="343"/>
    </location>
</feature>
<keyword evidence="3" id="KW-0418">Kinase</keyword>
<name>A0ABP0DNQ5_9PEZI</name>
<keyword evidence="3" id="KW-0808">Transferase</keyword>
<evidence type="ECO:0000256" key="2">
    <source>
        <dbReference type="SAM" id="Phobius"/>
    </source>
</evidence>
<feature type="transmembrane region" description="Helical" evidence="2">
    <location>
        <begin position="267"/>
        <end position="285"/>
    </location>
</feature>
<comment type="caution">
    <text evidence="3">The sequence shown here is derived from an EMBL/GenBank/DDBJ whole genome shotgun (WGS) entry which is preliminary data.</text>
</comment>
<feature type="transmembrane region" description="Helical" evidence="2">
    <location>
        <begin position="291"/>
        <end position="312"/>
    </location>
</feature>
<evidence type="ECO:0000313" key="3">
    <source>
        <dbReference type="EMBL" id="CAK7269919.1"/>
    </source>
</evidence>
<dbReference type="PANTHER" id="PTHR31303:SF1">
    <property type="entry name" value="CTP-DEPENDENT DIACYLGLYCEROL KINASE 1"/>
    <property type="match status" value="1"/>
</dbReference>
<reference evidence="3 4" key="1">
    <citation type="submission" date="2024-01" db="EMBL/GenBank/DDBJ databases">
        <authorList>
            <person name="Allen C."/>
            <person name="Tagirdzhanova G."/>
        </authorList>
    </citation>
    <scope>NUCLEOTIDE SEQUENCE [LARGE SCALE GENOMIC DNA]</scope>
    <source>
        <strain evidence="3 4">CBS 119000</strain>
    </source>
</reference>
<feature type="region of interest" description="Disordered" evidence="1">
    <location>
        <begin position="1"/>
        <end position="126"/>
    </location>
</feature>
<dbReference type="EMBL" id="CAWUON010000053">
    <property type="protein sequence ID" value="CAK7269919.1"/>
    <property type="molecule type" value="Genomic_DNA"/>
</dbReference>
<dbReference type="InterPro" id="IPR037997">
    <property type="entry name" value="Dgk1-like"/>
</dbReference>
<accession>A0ABP0DNQ5</accession>
<protein>
    <submittedName>
        <fullName evidence="3">Diacylglycerol kinase</fullName>
        <ecNumber evidence="3">2.7.1.174</ecNumber>
    </submittedName>
</protein>
<proteinExistence type="predicted"/>
<organism evidence="3 4">
    <name type="scientific">Sporothrix epigloea</name>
    <dbReference type="NCBI Taxonomy" id="1892477"/>
    <lineage>
        <taxon>Eukaryota</taxon>
        <taxon>Fungi</taxon>
        <taxon>Dikarya</taxon>
        <taxon>Ascomycota</taxon>
        <taxon>Pezizomycotina</taxon>
        <taxon>Sordariomycetes</taxon>
        <taxon>Sordariomycetidae</taxon>
        <taxon>Ophiostomatales</taxon>
        <taxon>Ophiostomataceae</taxon>
        <taxon>Sporothrix</taxon>
    </lineage>
</organism>
<evidence type="ECO:0000313" key="4">
    <source>
        <dbReference type="Proteomes" id="UP001642502"/>
    </source>
</evidence>
<dbReference type="PANTHER" id="PTHR31303">
    <property type="entry name" value="CTP-DEPENDENT DIACYLGLYCEROL KINASE 1"/>
    <property type="match status" value="1"/>
</dbReference>
<dbReference type="EC" id="2.7.1.174" evidence="3"/>
<feature type="transmembrane region" description="Helical" evidence="2">
    <location>
        <begin position="416"/>
        <end position="433"/>
    </location>
</feature>
<sequence>MSSATTRRSRQSIPATPRVISPSPQPSDRLGLQDQQLDGETVYNGPMTRSARKRLSTPQPVKKEVSDDHVEKKQKGASRGPGRGANEITATDGSDGSDSSGSELRRSRTRSRSPIATRQLGELAPAMGMVSPKVNKATIPVNGKPIETQKNGHLRPPPTNGTAATGGWSWRDFSRSPSPLGLIPVHRHWRSFVHKHEVPRKLLHVSIGFLVMWLYASGTQTRSVCPYLMGALIPIASVDLLRHRYAPFNRLYVRLLGALMRESEFDGYNGVIFYLLGAWTVLYTLPKDVGVISVMLLSWCDTAASTFGRMYGRYTPRLRRGKSLAGSAAAFFVGVATAAWFWGSFSQTVGPMPGDEDFMFKGTLRLPATIVSYIGWDDSAKTSISGALALGVVSLWSGFVASASEVVDIFGWDDNLTIPVLSGLGIWAFLKVFG</sequence>
<dbReference type="GO" id="GO:0141035">
    <property type="term" value="F:CTP-dependent diacylglycerol kinase activity"/>
    <property type="evidence" value="ECO:0007669"/>
    <property type="project" value="UniProtKB-EC"/>
</dbReference>
<feature type="compositionally biased region" description="Polar residues" evidence="1">
    <location>
        <begin position="1"/>
        <end position="14"/>
    </location>
</feature>
<evidence type="ECO:0000256" key="1">
    <source>
        <dbReference type="SAM" id="MobiDB-lite"/>
    </source>
</evidence>
<keyword evidence="2" id="KW-0472">Membrane</keyword>
<keyword evidence="4" id="KW-1185">Reference proteome</keyword>
<keyword evidence="2" id="KW-1133">Transmembrane helix</keyword>
<gene>
    <name evidence="3" type="primary">DGK1</name>
    <name evidence="3" type="ORF">SEPCBS119000_003819</name>
</gene>
<feature type="compositionally biased region" description="Low complexity" evidence="1">
    <location>
        <begin position="92"/>
        <end position="102"/>
    </location>
</feature>